<sequence length="193" mass="22378">MVPADDTWKISTSRTAIESGYKKLSSLLSSYIGRPAGRLVPRDLSLSDSSWKRPPGRKRKFFMEVVKQDLRTLGGDRQFRRDVRFRRILSSDEWIDSVQAFAEDRKGWAELCSRIHLGEDAGNRVRTSARRLSKVKSSPEDFAIEKRTLSFLPKREMSGLGSGFSTEWPQWISLYNKDELERFRNRCDSLKQK</sequence>
<reference evidence="1 2" key="1">
    <citation type="submission" date="2023-08" db="EMBL/GenBank/DDBJ databases">
        <title>A Necator americanus chromosomal reference genome.</title>
        <authorList>
            <person name="Ilik V."/>
            <person name="Petrzelkova K.J."/>
            <person name="Pardy F."/>
            <person name="Fuh T."/>
            <person name="Niatou-Singa F.S."/>
            <person name="Gouil Q."/>
            <person name="Baker L."/>
            <person name="Ritchie M.E."/>
            <person name="Jex A.R."/>
            <person name="Gazzola D."/>
            <person name="Li H."/>
            <person name="Toshio Fujiwara R."/>
            <person name="Zhan B."/>
            <person name="Aroian R.V."/>
            <person name="Pafco B."/>
            <person name="Schwarz E.M."/>
        </authorList>
    </citation>
    <scope>NUCLEOTIDE SEQUENCE [LARGE SCALE GENOMIC DNA]</scope>
    <source>
        <strain evidence="1 2">Aroian</strain>
        <tissue evidence="1">Whole animal</tissue>
    </source>
</reference>
<keyword evidence="2" id="KW-1185">Reference proteome</keyword>
<evidence type="ECO:0000313" key="2">
    <source>
        <dbReference type="Proteomes" id="UP001303046"/>
    </source>
</evidence>
<protein>
    <submittedName>
        <fullName evidence="1">Uncharacterized protein</fullName>
    </submittedName>
</protein>
<name>A0ABR1E2X9_NECAM</name>
<evidence type="ECO:0000313" key="1">
    <source>
        <dbReference type="EMBL" id="KAK6757049.1"/>
    </source>
</evidence>
<dbReference type="Proteomes" id="UP001303046">
    <property type="component" value="Unassembled WGS sequence"/>
</dbReference>
<proteinExistence type="predicted"/>
<organism evidence="1 2">
    <name type="scientific">Necator americanus</name>
    <name type="common">Human hookworm</name>
    <dbReference type="NCBI Taxonomy" id="51031"/>
    <lineage>
        <taxon>Eukaryota</taxon>
        <taxon>Metazoa</taxon>
        <taxon>Ecdysozoa</taxon>
        <taxon>Nematoda</taxon>
        <taxon>Chromadorea</taxon>
        <taxon>Rhabditida</taxon>
        <taxon>Rhabditina</taxon>
        <taxon>Rhabditomorpha</taxon>
        <taxon>Strongyloidea</taxon>
        <taxon>Ancylostomatidae</taxon>
        <taxon>Bunostominae</taxon>
        <taxon>Necator</taxon>
    </lineage>
</organism>
<gene>
    <name evidence="1" type="primary">Necator_chrV.g19883</name>
    <name evidence="1" type="ORF">RB195_015091</name>
</gene>
<comment type="caution">
    <text evidence="1">The sequence shown here is derived from an EMBL/GenBank/DDBJ whole genome shotgun (WGS) entry which is preliminary data.</text>
</comment>
<accession>A0ABR1E2X9</accession>
<dbReference type="EMBL" id="JAVFWL010000005">
    <property type="protein sequence ID" value="KAK6757049.1"/>
    <property type="molecule type" value="Genomic_DNA"/>
</dbReference>